<keyword evidence="19" id="KW-1185">Reference proteome</keyword>
<dbReference type="InterPro" id="IPR043502">
    <property type="entry name" value="DNA/RNA_pol_sf"/>
</dbReference>
<dbReference type="Proteomes" id="UP000000333">
    <property type="component" value="Chromosome"/>
</dbReference>
<dbReference type="HAMAP" id="MF_01113">
    <property type="entry name" value="DNApol_IV"/>
    <property type="match status" value="1"/>
</dbReference>
<protein>
    <recommendedName>
        <fullName evidence="16">DNA polymerase IV</fullName>
        <shortName evidence="16">Pol IV</shortName>
        <ecNumber evidence="16">2.7.7.7</ecNumber>
    </recommendedName>
</protein>
<dbReference type="GO" id="GO:0000287">
    <property type="term" value="F:magnesium ion binding"/>
    <property type="evidence" value="ECO:0007669"/>
    <property type="project" value="UniProtKB-UniRule"/>
</dbReference>
<keyword evidence="13 16" id="KW-0234">DNA repair</keyword>
<evidence type="ECO:0000256" key="7">
    <source>
        <dbReference type="ARBA" id="ARBA00022705"/>
    </source>
</evidence>
<dbReference type="AlphaFoldDB" id="E1R020"/>
<name>E1R020_OLSUV</name>
<dbReference type="GeneID" id="78512289"/>
<dbReference type="Pfam" id="PF00817">
    <property type="entry name" value="IMS"/>
    <property type="match status" value="1"/>
</dbReference>
<evidence type="ECO:0000313" key="19">
    <source>
        <dbReference type="Proteomes" id="UP000000333"/>
    </source>
</evidence>
<sequence length="431" mass="46597">MGREHDTRGDGIPWEGRAIALLDLDAFFASVEQLDHPAWRGRPVIVGGSADKRGVVSTASYEARRYGVHSAMPSYQAQRLCPDAIWTRGHFRRYHELSQQVMSLVTDETPLVQRVSIDEAFFDVSPGRFSRESPIAICRRIQERVSGLGITCSIGLSTSKTVAKIASERQKPRGMTIVLPGTEAEFLSTLPTRSMSGIGKATASKLESMGIHTLGQLATQDPVMMRRAFGSLGPTMVLRAAGLETSAVTPADAPDDVKSVSSERTFARDLTGRDELEAAVRHVSELVGARLRRRGLKGSQVTLKLKFDYEHAHTMQRQLGEASDDEHVFGAVAVGLLDALWDGATGVRLVGVAVSDFGGVRPRQLSLSLDVGSVGDGRTPVGRRGASALRELSVTADAVRERFGKEALSYGRDLRLGEDESDTVPMSGPDS</sequence>
<evidence type="ECO:0000256" key="14">
    <source>
        <dbReference type="ARBA" id="ARBA00025589"/>
    </source>
</evidence>
<evidence type="ECO:0000256" key="9">
    <source>
        <dbReference type="ARBA" id="ARBA00022763"/>
    </source>
</evidence>
<evidence type="ECO:0000256" key="12">
    <source>
        <dbReference type="ARBA" id="ARBA00023125"/>
    </source>
</evidence>
<dbReference type="InterPro" id="IPR001126">
    <property type="entry name" value="UmuC"/>
</dbReference>
<accession>E1R020</accession>
<dbReference type="GO" id="GO:0006281">
    <property type="term" value="P:DNA repair"/>
    <property type="evidence" value="ECO:0007669"/>
    <property type="project" value="UniProtKB-UniRule"/>
</dbReference>
<dbReference type="Gene3D" id="1.10.150.20">
    <property type="entry name" value="5' to 3' exonuclease, C-terminal subdomain"/>
    <property type="match status" value="1"/>
</dbReference>
<dbReference type="PROSITE" id="PS50173">
    <property type="entry name" value="UMUC"/>
    <property type="match status" value="1"/>
</dbReference>
<dbReference type="Gene3D" id="3.30.70.270">
    <property type="match status" value="1"/>
</dbReference>
<evidence type="ECO:0000259" key="17">
    <source>
        <dbReference type="PROSITE" id="PS50173"/>
    </source>
</evidence>
<reference evidence="18 19" key="1">
    <citation type="journal article" date="2010" name="Stand. Genomic Sci.">
        <title>Complete genome sequence of Olsenella uli type strain (VPI D76D-27C).</title>
        <authorList>
            <person name="Goker M."/>
            <person name="Held B."/>
            <person name="Lucas S."/>
            <person name="Nolan M."/>
            <person name="Yasawong M."/>
            <person name="Glavina Del Rio T."/>
            <person name="Tice H."/>
            <person name="Cheng J.F."/>
            <person name="Bruce D."/>
            <person name="Detter J.C."/>
            <person name="Tapia R."/>
            <person name="Han C."/>
            <person name="Goodwin L."/>
            <person name="Pitluck S."/>
            <person name="Liolios K."/>
            <person name="Ivanova N."/>
            <person name="Mavromatis K."/>
            <person name="Mikhailova N."/>
            <person name="Pati A."/>
            <person name="Chen A."/>
            <person name="Palaniappan K."/>
            <person name="Land M."/>
            <person name="Hauser L."/>
            <person name="Chang Y.J."/>
            <person name="Jeffries C.D."/>
            <person name="Rohde M."/>
            <person name="Sikorski J."/>
            <person name="Pukall R."/>
            <person name="Woyke T."/>
            <person name="Bristow J."/>
            <person name="Eisen J.A."/>
            <person name="Markowitz V."/>
            <person name="Hugenholtz P."/>
            <person name="Kyrpides N.C."/>
            <person name="Klenk H.P."/>
            <person name="Lapidus A."/>
        </authorList>
    </citation>
    <scope>NUCLEOTIDE SEQUENCE [LARGE SCALE GENOMIC DNA]</scope>
    <source>
        <strain evidence="19">ATCC 49627 / DSM 7084 / CIP 109912 / JCM 12494 / NCIMB 702895 / VPI D76D-27C</strain>
    </source>
</reference>
<dbReference type="GO" id="GO:0009432">
    <property type="term" value="P:SOS response"/>
    <property type="evidence" value="ECO:0007669"/>
    <property type="project" value="TreeGrafter"/>
</dbReference>
<dbReference type="InterPro" id="IPR036775">
    <property type="entry name" value="DNA_pol_Y-fam_lit_finger_sf"/>
</dbReference>
<keyword evidence="11 16" id="KW-0239">DNA-directed DNA polymerase</keyword>
<evidence type="ECO:0000256" key="13">
    <source>
        <dbReference type="ARBA" id="ARBA00023204"/>
    </source>
</evidence>
<keyword evidence="9 16" id="KW-0227">DNA damage</keyword>
<dbReference type="SUPFAM" id="SSF56672">
    <property type="entry name" value="DNA/RNA polymerases"/>
    <property type="match status" value="1"/>
</dbReference>
<keyword evidence="7 16" id="KW-0235">DNA replication</keyword>
<evidence type="ECO:0000256" key="15">
    <source>
        <dbReference type="ARBA" id="ARBA00049244"/>
    </source>
</evidence>
<evidence type="ECO:0000256" key="1">
    <source>
        <dbReference type="ARBA" id="ARBA00004496"/>
    </source>
</evidence>
<comment type="catalytic activity">
    <reaction evidence="15 16">
        <text>DNA(n) + a 2'-deoxyribonucleoside 5'-triphosphate = DNA(n+1) + diphosphate</text>
        <dbReference type="Rhea" id="RHEA:22508"/>
        <dbReference type="Rhea" id="RHEA-COMP:17339"/>
        <dbReference type="Rhea" id="RHEA-COMP:17340"/>
        <dbReference type="ChEBI" id="CHEBI:33019"/>
        <dbReference type="ChEBI" id="CHEBI:61560"/>
        <dbReference type="ChEBI" id="CHEBI:173112"/>
        <dbReference type="EC" id="2.7.7.7"/>
    </reaction>
</comment>
<comment type="subcellular location">
    <subcellularLocation>
        <location evidence="1 16">Cytoplasm</location>
    </subcellularLocation>
</comment>
<dbReference type="InterPro" id="IPR017961">
    <property type="entry name" value="DNA_pol_Y-fam_little_finger"/>
</dbReference>
<keyword evidence="5 16" id="KW-0808">Transferase</keyword>
<dbReference type="KEGG" id="ols:Olsu_0872"/>
<dbReference type="EMBL" id="CP002106">
    <property type="protein sequence ID" value="ADK67984.1"/>
    <property type="molecule type" value="Genomic_DNA"/>
</dbReference>
<dbReference type="PANTHER" id="PTHR11076:SF33">
    <property type="entry name" value="DNA POLYMERASE KAPPA"/>
    <property type="match status" value="1"/>
</dbReference>
<dbReference type="GO" id="GO:0042276">
    <property type="term" value="P:error-prone translesion synthesis"/>
    <property type="evidence" value="ECO:0007669"/>
    <property type="project" value="TreeGrafter"/>
</dbReference>
<evidence type="ECO:0000256" key="5">
    <source>
        <dbReference type="ARBA" id="ARBA00022679"/>
    </source>
</evidence>
<dbReference type="GO" id="GO:0003684">
    <property type="term" value="F:damaged DNA binding"/>
    <property type="evidence" value="ECO:0007669"/>
    <property type="project" value="InterPro"/>
</dbReference>
<dbReference type="GO" id="GO:0003887">
    <property type="term" value="F:DNA-directed DNA polymerase activity"/>
    <property type="evidence" value="ECO:0007669"/>
    <property type="project" value="UniProtKB-UniRule"/>
</dbReference>
<dbReference type="InterPro" id="IPR043128">
    <property type="entry name" value="Rev_trsase/Diguanyl_cyclase"/>
</dbReference>
<dbReference type="HOGENOM" id="CLU_012348_1_1_11"/>
<dbReference type="PANTHER" id="PTHR11076">
    <property type="entry name" value="DNA REPAIR POLYMERASE UMUC / TRANSFERASE FAMILY MEMBER"/>
    <property type="match status" value="1"/>
</dbReference>
<feature type="binding site" evidence="16">
    <location>
        <position position="118"/>
    </location>
    <ligand>
        <name>Mg(2+)</name>
        <dbReference type="ChEBI" id="CHEBI:18420"/>
    </ligand>
</feature>
<evidence type="ECO:0000256" key="4">
    <source>
        <dbReference type="ARBA" id="ARBA00022490"/>
    </source>
</evidence>
<dbReference type="Pfam" id="PF11799">
    <property type="entry name" value="IMS_C"/>
    <property type="match status" value="1"/>
</dbReference>
<proteinExistence type="inferred from homology"/>
<dbReference type="Gene3D" id="3.40.1170.60">
    <property type="match status" value="1"/>
</dbReference>
<dbReference type="eggNOG" id="COG0389">
    <property type="taxonomic scope" value="Bacteria"/>
</dbReference>
<keyword evidence="4 16" id="KW-0963">Cytoplasm</keyword>
<dbReference type="FunFam" id="3.40.1170.60:FF:000001">
    <property type="entry name" value="DNA polymerase IV"/>
    <property type="match status" value="1"/>
</dbReference>
<comment type="function">
    <text evidence="14 16">Poorly processive, error-prone DNA polymerase involved in untargeted mutagenesis. Copies undamaged DNA at stalled replication forks, which arise in vivo from mismatched or misaligned primer ends. These misaligned primers can be extended by PolIV. Exhibits no 3'-5' exonuclease (proofreading) activity. May be involved in translesional synthesis, in conjunction with the beta clamp from PolIII.</text>
</comment>
<dbReference type="InterPro" id="IPR022880">
    <property type="entry name" value="DNApol_IV"/>
</dbReference>
<keyword evidence="12 16" id="KW-0238">DNA-binding</keyword>
<dbReference type="SUPFAM" id="SSF100879">
    <property type="entry name" value="Lesion bypass DNA polymerase (Y-family), little finger domain"/>
    <property type="match status" value="1"/>
</dbReference>
<dbReference type="STRING" id="633147.Olsu_0872"/>
<keyword evidence="6 16" id="KW-0548">Nucleotidyltransferase</keyword>
<evidence type="ECO:0000256" key="6">
    <source>
        <dbReference type="ARBA" id="ARBA00022695"/>
    </source>
</evidence>
<evidence type="ECO:0000256" key="16">
    <source>
        <dbReference type="HAMAP-Rule" id="MF_01113"/>
    </source>
</evidence>
<dbReference type="PATRIC" id="fig|633147.7.peg.677"/>
<dbReference type="GO" id="GO:0006261">
    <property type="term" value="P:DNA-templated DNA replication"/>
    <property type="evidence" value="ECO:0007669"/>
    <property type="project" value="UniProtKB-UniRule"/>
</dbReference>
<keyword evidence="3 16" id="KW-0515">Mutator protein</keyword>
<gene>
    <name evidence="16" type="primary">dinB</name>
    <name evidence="18" type="ordered locus">Olsu_0872</name>
</gene>
<evidence type="ECO:0000256" key="3">
    <source>
        <dbReference type="ARBA" id="ARBA00022457"/>
    </source>
</evidence>
<dbReference type="OrthoDB" id="9808813at2"/>
<feature type="domain" description="UmuC" evidence="17">
    <location>
        <begin position="19"/>
        <end position="199"/>
    </location>
</feature>
<evidence type="ECO:0000256" key="10">
    <source>
        <dbReference type="ARBA" id="ARBA00022842"/>
    </source>
</evidence>
<dbReference type="Gene3D" id="3.30.1490.100">
    <property type="entry name" value="DNA polymerase, Y-family, little finger domain"/>
    <property type="match status" value="1"/>
</dbReference>
<keyword evidence="10 16" id="KW-0460">Magnesium</keyword>
<organism evidence="18 19">
    <name type="scientific">Olsenella uli (strain ATCC 49627 / DSM 7084 / CCUG 31166 / CIP 109912 / JCM 12494 / LMG 11480 / NCIMB 702895 / VPI D76D-27C)</name>
    <name type="common">Lactobacillus uli</name>
    <dbReference type="NCBI Taxonomy" id="633147"/>
    <lineage>
        <taxon>Bacteria</taxon>
        <taxon>Bacillati</taxon>
        <taxon>Actinomycetota</taxon>
        <taxon>Coriobacteriia</taxon>
        <taxon>Coriobacteriales</taxon>
        <taxon>Atopobiaceae</taxon>
        <taxon>Olsenella</taxon>
    </lineage>
</organism>
<evidence type="ECO:0000313" key="18">
    <source>
        <dbReference type="EMBL" id="ADK67984.1"/>
    </source>
</evidence>
<dbReference type="RefSeq" id="WP_013251736.1">
    <property type="nucleotide sequence ID" value="NC_014363.1"/>
</dbReference>
<feature type="active site" evidence="16">
    <location>
        <position position="119"/>
    </location>
</feature>
<evidence type="ECO:0000256" key="8">
    <source>
        <dbReference type="ARBA" id="ARBA00022723"/>
    </source>
</evidence>
<feature type="binding site" evidence="16">
    <location>
        <position position="23"/>
    </location>
    <ligand>
        <name>Mg(2+)</name>
        <dbReference type="ChEBI" id="CHEBI:18420"/>
    </ligand>
</feature>
<keyword evidence="8 16" id="KW-0479">Metal-binding</keyword>
<dbReference type="EC" id="2.7.7.7" evidence="16"/>
<comment type="cofactor">
    <cofactor evidence="16">
        <name>Mg(2+)</name>
        <dbReference type="ChEBI" id="CHEBI:18420"/>
    </cofactor>
    <text evidence="16">Binds 2 magnesium ions per subunit.</text>
</comment>
<dbReference type="GO" id="GO:0005829">
    <property type="term" value="C:cytosol"/>
    <property type="evidence" value="ECO:0007669"/>
    <property type="project" value="TreeGrafter"/>
</dbReference>
<evidence type="ECO:0000256" key="11">
    <source>
        <dbReference type="ARBA" id="ARBA00022932"/>
    </source>
</evidence>
<comment type="similarity">
    <text evidence="2 16">Belongs to the DNA polymerase type-Y family.</text>
</comment>
<dbReference type="CDD" id="cd03586">
    <property type="entry name" value="PolY_Pol_IV_kappa"/>
    <property type="match status" value="1"/>
</dbReference>
<evidence type="ECO:0000256" key="2">
    <source>
        <dbReference type="ARBA" id="ARBA00010945"/>
    </source>
</evidence>
<dbReference type="InterPro" id="IPR050116">
    <property type="entry name" value="DNA_polymerase-Y"/>
</dbReference>
<feature type="site" description="Substrate discrimination" evidence="16">
    <location>
        <position position="28"/>
    </location>
</feature>
<comment type="subunit">
    <text evidence="16">Monomer.</text>
</comment>
<dbReference type="NCBIfam" id="NF002677">
    <property type="entry name" value="PRK02406.1"/>
    <property type="match status" value="1"/>
</dbReference>